<proteinExistence type="predicted"/>
<dbReference type="EMBL" id="KF385878">
    <property type="protein sequence ID" value="AHA52593.1"/>
    <property type="molecule type" value="Genomic_DNA"/>
</dbReference>
<name>A0A0A6ZL31_9HYME</name>
<keyword evidence="2" id="KW-0496">Mitochondrion</keyword>
<evidence type="ECO:0000313" key="2">
    <source>
        <dbReference type="EMBL" id="AHA52593.1"/>
    </source>
</evidence>
<organism evidence="2">
    <name type="scientific">Sigalphus bicolor</name>
    <dbReference type="NCBI Taxonomy" id="515846"/>
    <lineage>
        <taxon>Eukaryota</taxon>
        <taxon>Metazoa</taxon>
        <taxon>Ecdysozoa</taxon>
        <taxon>Arthropoda</taxon>
        <taxon>Hexapoda</taxon>
        <taxon>Insecta</taxon>
        <taxon>Pterygota</taxon>
        <taxon>Neoptera</taxon>
        <taxon>Endopterygota</taxon>
        <taxon>Hymenoptera</taxon>
        <taxon>Apocrita</taxon>
        <taxon>Ichneumonoidea</taxon>
        <taxon>Braconidae</taxon>
        <taxon>Sigalphinae</taxon>
        <taxon>Sigalphus</taxon>
    </lineage>
</organism>
<accession>A0A0A6ZL31</accession>
<dbReference type="AlphaFoldDB" id="A0A0A6ZL31"/>
<keyword evidence="1" id="KW-0472">Membrane</keyword>
<protein>
    <submittedName>
        <fullName evidence="2">NADH dehydrogenase subunit 6</fullName>
    </submittedName>
</protein>
<keyword evidence="1" id="KW-0812">Transmembrane</keyword>
<reference evidence="2" key="1">
    <citation type="submission" date="2013-07" db="EMBL/GenBank/DDBJ databases">
        <title>The comparative mitochondrial genomes from Braconidae subfamilies and the phylogeny of the Hymenoptera.</title>
        <authorList>
            <person name="Li Q."/>
            <person name="Wei S.J."/>
            <person name="Chen X.X."/>
        </authorList>
    </citation>
    <scope>NUCLEOTIDE SEQUENCE</scope>
</reference>
<keyword evidence="1" id="KW-1133">Transmembrane helix</keyword>
<sequence>MLIFMAMIMWLFYFFFNINFLESGEIMKINYFLVNENYLFKNLYMNNLMYLNLFMIFYLLLMMIISVLICLKLNIPLRQYCI</sequence>
<geneLocation type="mitochondrion" evidence="2"/>
<evidence type="ECO:0000256" key="1">
    <source>
        <dbReference type="SAM" id="Phobius"/>
    </source>
</evidence>
<gene>
    <name evidence="2" type="primary">ND6</name>
</gene>
<feature type="transmembrane region" description="Helical" evidence="1">
    <location>
        <begin position="48"/>
        <end position="71"/>
    </location>
</feature>